<dbReference type="Pfam" id="PF01048">
    <property type="entry name" value="PNP_UDP_1"/>
    <property type="match status" value="1"/>
</dbReference>
<comment type="function">
    <text evidence="1">The purine nucleoside phosphorylases catalyze the phosphorolytic breakdown of the N-glycosidic bond in the beta-(deoxy)ribonucleoside molecules, with the formation of the corresponding free purine bases and pentose-1-phosphate. Cleaves guanosine, inosine, 2'-deoxyguanosine and 2'-deoxyinosine.</text>
</comment>
<keyword evidence="10" id="KW-1185">Reference proteome</keyword>
<dbReference type="EC" id="2.4.2.1" evidence="7"/>
<comment type="caution">
    <text evidence="9">The sequence shown here is derived from an EMBL/GenBank/DDBJ whole genome shotgun (WGS) entry which is preliminary data.</text>
</comment>
<evidence type="ECO:0000256" key="4">
    <source>
        <dbReference type="ARBA" id="ARBA00022676"/>
    </source>
</evidence>
<evidence type="ECO:0000256" key="5">
    <source>
        <dbReference type="ARBA" id="ARBA00022679"/>
    </source>
</evidence>
<dbReference type="UniPathway" id="UPA00606"/>
<name>A0A852U0G9_9ACTN</name>
<dbReference type="NCBIfam" id="NF006054">
    <property type="entry name" value="PRK08202.1"/>
    <property type="match status" value="1"/>
</dbReference>
<proteinExistence type="inferred from homology"/>
<dbReference type="InterPro" id="IPR011268">
    <property type="entry name" value="Purine_phosphorylase"/>
</dbReference>
<dbReference type="InterPro" id="IPR000845">
    <property type="entry name" value="Nucleoside_phosphorylase_d"/>
</dbReference>
<dbReference type="PANTHER" id="PTHR11904:SF9">
    <property type="entry name" value="PURINE NUCLEOSIDE PHOSPHORYLASE-RELATED"/>
    <property type="match status" value="1"/>
</dbReference>
<protein>
    <recommendedName>
        <fullName evidence="7">Purine nucleoside phosphorylase</fullName>
        <ecNumber evidence="7">2.4.2.1</ecNumber>
    </recommendedName>
    <alternativeName>
        <fullName evidence="7">Inosine-guanosine phosphorylase</fullName>
    </alternativeName>
</protein>
<keyword evidence="4 7" id="KW-0328">Glycosyltransferase</keyword>
<organism evidence="9 10">
    <name type="scientific">Spinactinospora alkalitolerans</name>
    <dbReference type="NCBI Taxonomy" id="687207"/>
    <lineage>
        <taxon>Bacteria</taxon>
        <taxon>Bacillati</taxon>
        <taxon>Actinomycetota</taxon>
        <taxon>Actinomycetes</taxon>
        <taxon>Streptosporangiales</taxon>
        <taxon>Nocardiopsidaceae</taxon>
        <taxon>Spinactinospora</taxon>
    </lineage>
</organism>
<feature type="domain" description="Nucleoside phosphorylase" evidence="8">
    <location>
        <begin position="39"/>
        <end position="270"/>
    </location>
</feature>
<comment type="catalytic activity">
    <reaction evidence="6">
        <text>a purine 2'-deoxy-D-ribonucleoside + phosphate = a purine nucleobase + 2-deoxy-alpha-D-ribose 1-phosphate</text>
        <dbReference type="Rhea" id="RHEA:36431"/>
        <dbReference type="ChEBI" id="CHEBI:26386"/>
        <dbReference type="ChEBI" id="CHEBI:43474"/>
        <dbReference type="ChEBI" id="CHEBI:57259"/>
        <dbReference type="ChEBI" id="CHEBI:142361"/>
        <dbReference type="EC" id="2.4.2.1"/>
    </reaction>
</comment>
<dbReference type="Gene3D" id="3.40.50.1580">
    <property type="entry name" value="Nucleoside phosphorylase domain"/>
    <property type="match status" value="1"/>
</dbReference>
<dbReference type="Proteomes" id="UP000589036">
    <property type="component" value="Unassembled WGS sequence"/>
</dbReference>
<dbReference type="GO" id="GO:0009116">
    <property type="term" value="P:nucleoside metabolic process"/>
    <property type="evidence" value="ECO:0007669"/>
    <property type="project" value="InterPro"/>
</dbReference>
<keyword evidence="5 7" id="KW-0808">Transferase</keyword>
<evidence type="ECO:0000256" key="6">
    <source>
        <dbReference type="ARBA" id="ARBA00048556"/>
    </source>
</evidence>
<gene>
    <name evidence="9" type="ORF">HDA32_004859</name>
</gene>
<comment type="similarity">
    <text evidence="3 7">Belongs to the PNP/MTAP phosphorylase family.</text>
</comment>
<evidence type="ECO:0000313" key="9">
    <source>
        <dbReference type="EMBL" id="NYE49739.1"/>
    </source>
</evidence>
<sequence length="276" mass="27938">MSESTQVIPVVGTAEAKARAAEAAGELLSRTGADGYDAVVVLGSGWAGAVDALGAPDAEAAIGDLPGFVAPTAAGHVPVVRSTWVGAKRVAVFLGRTHLYEGHGAAQVAHAVRTGISAGARTVVLTGSAASLRVDFSVGQPIVVRDHINLTAASPLIGPDFVDLTHAYAPRLRAIARDADPSIAEGVYAAVTGPQFGTPAEVAMLRTAGADLIGTSMALETIAAAEMGAEVLGVSLVTADVMDPGREAVDPEQMLGVARERAHAMGGLLNSILLRL</sequence>
<dbReference type="GO" id="GO:0005737">
    <property type="term" value="C:cytoplasm"/>
    <property type="evidence" value="ECO:0007669"/>
    <property type="project" value="TreeGrafter"/>
</dbReference>
<evidence type="ECO:0000313" key="10">
    <source>
        <dbReference type="Proteomes" id="UP000589036"/>
    </source>
</evidence>
<accession>A0A852U0G9</accession>
<dbReference type="SUPFAM" id="SSF53167">
    <property type="entry name" value="Purine and uridine phosphorylases"/>
    <property type="match status" value="1"/>
</dbReference>
<dbReference type="EMBL" id="JACCCC010000001">
    <property type="protein sequence ID" value="NYE49739.1"/>
    <property type="molecule type" value="Genomic_DNA"/>
</dbReference>
<dbReference type="InterPro" id="IPR035994">
    <property type="entry name" value="Nucleoside_phosphorylase_sf"/>
</dbReference>
<evidence type="ECO:0000256" key="1">
    <source>
        <dbReference type="ARBA" id="ARBA00002678"/>
    </source>
</evidence>
<dbReference type="PIRSF" id="PIRSF000477">
    <property type="entry name" value="PurNPase"/>
    <property type="match status" value="1"/>
</dbReference>
<evidence type="ECO:0000256" key="3">
    <source>
        <dbReference type="ARBA" id="ARBA00006751"/>
    </source>
</evidence>
<evidence type="ECO:0000259" key="8">
    <source>
        <dbReference type="Pfam" id="PF01048"/>
    </source>
</evidence>
<comment type="pathway">
    <text evidence="2 7">Purine metabolism; purine nucleoside salvage.</text>
</comment>
<evidence type="ECO:0000256" key="7">
    <source>
        <dbReference type="PIRNR" id="PIRNR000477"/>
    </source>
</evidence>
<reference evidence="9 10" key="1">
    <citation type="submission" date="2020-07" db="EMBL/GenBank/DDBJ databases">
        <title>Sequencing the genomes of 1000 actinobacteria strains.</title>
        <authorList>
            <person name="Klenk H.-P."/>
        </authorList>
    </citation>
    <scope>NUCLEOTIDE SEQUENCE [LARGE SCALE GENOMIC DNA]</scope>
    <source>
        <strain evidence="9 10">CXB654</strain>
    </source>
</reference>
<dbReference type="GO" id="GO:0004731">
    <property type="term" value="F:purine-nucleoside phosphorylase activity"/>
    <property type="evidence" value="ECO:0007669"/>
    <property type="project" value="UniProtKB-EC"/>
</dbReference>
<dbReference type="AlphaFoldDB" id="A0A852U0G9"/>
<dbReference type="RefSeq" id="WP_179645352.1">
    <property type="nucleotide sequence ID" value="NZ_BAAAYY010000037.1"/>
</dbReference>
<dbReference type="CDD" id="cd09009">
    <property type="entry name" value="PNP-EcPNPII_like"/>
    <property type="match status" value="1"/>
</dbReference>
<dbReference type="PANTHER" id="PTHR11904">
    <property type="entry name" value="METHYLTHIOADENOSINE/PURINE NUCLEOSIDE PHOSPHORYLASE"/>
    <property type="match status" value="1"/>
</dbReference>
<evidence type="ECO:0000256" key="2">
    <source>
        <dbReference type="ARBA" id="ARBA00005058"/>
    </source>
</evidence>